<reference evidence="4 5" key="1">
    <citation type="journal article" date="2013" name="BMC Genomics">
        <title>Genome sequencing and comparative genomics of honey bee microsporidia, Nosema apis reveal novel insights into host-parasite interactions.</title>
        <authorList>
            <person name="Chen Yp."/>
            <person name="Pettis J.S."/>
            <person name="Zhao Y."/>
            <person name="Liu X."/>
            <person name="Tallon L.J."/>
            <person name="Sadzewicz L.D."/>
            <person name="Li R."/>
            <person name="Zheng H."/>
            <person name="Huang S."/>
            <person name="Zhang X."/>
            <person name="Hamilton M.C."/>
            <person name="Pernal S.F."/>
            <person name="Melathopoulos A.P."/>
            <person name="Yan X."/>
            <person name="Evans J.D."/>
        </authorList>
    </citation>
    <scope>NUCLEOTIDE SEQUENCE [LARGE SCALE GENOMIC DNA]</scope>
    <source>
        <strain evidence="4 5">BRL 01</strain>
    </source>
</reference>
<dbReference type="OrthoDB" id="277439at2759"/>
<dbReference type="GO" id="GO:0032040">
    <property type="term" value="C:small-subunit processome"/>
    <property type="evidence" value="ECO:0007669"/>
    <property type="project" value="InterPro"/>
</dbReference>
<evidence type="ECO:0000256" key="3">
    <source>
        <dbReference type="ARBA" id="ARBA00023242"/>
    </source>
</evidence>
<protein>
    <recommendedName>
        <fullName evidence="6">U3 small nucleolar rna-associated protein 14</fullName>
    </recommendedName>
</protein>
<dbReference type="PANTHER" id="PTHR14150">
    <property type="entry name" value="U3 SMALL NUCLEOLAR RNA-ASSOCIATED PROTEIN 14"/>
    <property type="match status" value="1"/>
</dbReference>
<comment type="subcellular location">
    <subcellularLocation>
        <location evidence="1">Nucleus</location>
        <location evidence="1">Nucleolus</location>
    </subcellularLocation>
</comment>
<evidence type="ECO:0000256" key="2">
    <source>
        <dbReference type="ARBA" id="ARBA00022553"/>
    </source>
</evidence>
<sequence length="229" mass="27135">MEHKLKIEDFFEDEIVSQDVELTKLQKNEENFVAKKITEEINHFINNKEHRYEILDQNDDFFNIIPKTKLELAINKAINKPIETKEEKNRRLIFKSNFDMKRRKINRIKSKSYRKAKRNQKKEQNVGDEEKLNIDTSFIEQEDVEELDEIDDKSDAPVFSFNNAINNQQQEIVKNVFSENLEENEEEFAKEKIETINNEVPKTIETILPGWGDWAGPGLEIKKHSLIQL</sequence>
<proteinExistence type="predicted"/>
<keyword evidence="3" id="KW-0539">Nucleus</keyword>
<dbReference type="InterPro" id="IPR006709">
    <property type="entry name" value="SSU_processome_Utp14"/>
</dbReference>
<accession>T0L7X1</accession>
<dbReference type="AlphaFoldDB" id="T0L7X1"/>
<evidence type="ECO:0008006" key="6">
    <source>
        <dbReference type="Google" id="ProtNLM"/>
    </source>
</evidence>
<dbReference type="Pfam" id="PF04615">
    <property type="entry name" value="Utp14"/>
    <property type="match status" value="1"/>
</dbReference>
<evidence type="ECO:0000313" key="5">
    <source>
        <dbReference type="Proteomes" id="UP000053780"/>
    </source>
</evidence>
<keyword evidence="5" id="KW-1185">Reference proteome</keyword>
<name>T0L7X1_9MICR</name>
<evidence type="ECO:0000313" key="4">
    <source>
        <dbReference type="EMBL" id="EQB60558.1"/>
    </source>
</evidence>
<dbReference type="EMBL" id="KE647275">
    <property type="protein sequence ID" value="EQB60558.1"/>
    <property type="molecule type" value="Genomic_DNA"/>
</dbReference>
<keyword evidence="2" id="KW-0597">Phosphoprotein</keyword>
<dbReference type="Proteomes" id="UP000053780">
    <property type="component" value="Unassembled WGS sequence"/>
</dbReference>
<dbReference type="GO" id="GO:0006364">
    <property type="term" value="P:rRNA processing"/>
    <property type="evidence" value="ECO:0007669"/>
    <property type="project" value="InterPro"/>
</dbReference>
<evidence type="ECO:0000256" key="1">
    <source>
        <dbReference type="ARBA" id="ARBA00004604"/>
    </source>
</evidence>
<dbReference type="HOGENOM" id="CLU_077727_0_0_1"/>
<organism evidence="4 5">
    <name type="scientific">Vairimorpha apis BRL 01</name>
    <dbReference type="NCBI Taxonomy" id="1037528"/>
    <lineage>
        <taxon>Eukaryota</taxon>
        <taxon>Fungi</taxon>
        <taxon>Fungi incertae sedis</taxon>
        <taxon>Microsporidia</taxon>
        <taxon>Nosematidae</taxon>
        <taxon>Vairimorpha</taxon>
    </lineage>
</organism>
<dbReference type="PANTHER" id="PTHR14150:SF12">
    <property type="entry name" value="U3 SMALL NUCLEOLAR RNA-ASSOCIATED PROTEIN 14 HOMOLOG A"/>
    <property type="match status" value="1"/>
</dbReference>
<gene>
    <name evidence="4" type="ORF">NAPIS_ORF01874</name>
</gene>
<dbReference type="VEuPathDB" id="MicrosporidiaDB:NAPIS_ORF01874"/>